<dbReference type="GO" id="GO:0003677">
    <property type="term" value="F:DNA binding"/>
    <property type="evidence" value="ECO:0007669"/>
    <property type="project" value="UniProtKB-KW"/>
</dbReference>
<comment type="subunit">
    <text evidence="8">The nucleosome is a histone octamer containing two molecules each of H2A, H2B, H3 and H4 assembled in one H3-H4 heterotetramer and two H2A-H2B heterodimers. The octamer wraps approximately 147 bp of DNA.</text>
</comment>
<evidence type="ECO:0000256" key="3">
    <source>
        <dbReference type="ARBA" id="ARBA00006564"/>
    </source>
</evidence>
<dbReference type="EMBL" id="JACAZE010000013">
    <property type="protein sequence ID" value="KAF7300473.1"/>
    <property type="molecule type" value="Genomic_DNA"/>
</dbReference>
<comment type="function">
    <text evidence="8">Core component of nucleosome. Nucleosomes wrap and compact DNA into chromatin, limiting DNA accessibility to the cellular machineries which require DNA as a template. Histones thereby play a central role in transcription regulation, DNA repair, DNA replication and chromosomal stability. DNA accessibility is regulated via a complex set of post-translational modifications of histones, also called histone code, and nucleosome remodeling.</text>
</comment>
<dbReference type="SUPFAM" id="SSF47113">
    <property type="entry name" value="Histone-fold"/>
    <property type="match status" value="1"/>
</dbReference>
<sequence>MTGRGKGGKGLGFRGAKSRCCRVLRRGAIFDMSRNDIRRMARRGGVKRNSGLMYEETRGVLTEFLSGVVRDATLYTKHQWKNTVTAEAVRHALRSHTGRVLYHC</sequence>
<dbReference type="CDD" id="cd22912">
    <property type="entry name" value="HFD_H4"/>
    <property type="match status" value="1"/>
</dbReference>
<organism evidence="9 10">
    <name type="scientific">Mycena chlorophos</name>
    <name type="common">Agaric fungus</name>
    <name type="synonym">Agaricus chlorophos</name>
    <dbReference type="NCBI Taxonomy" id="658473"/>
    <lineage>
        <taxon>Eukaryota</taxon>
        <taxon>Fungi</taxon>
        <taxon>Dikarya</taxon>
        <taxon>Basidiomycota</taxon>
        <taxon>Agaricomycotina</taxon>
        <taxon>Agaricomycetes</taxon>
        <taxon>Agaricomycetidae</taxon>
        <taxon>Agaricales</taxon>
        <taxon>Marasmiineae</taxon>
        <taxon>Mycenaceae</taxon>
        <taxon>Mycena</taxon>
    </lineage>
</organism>
<keyword evidence="4 8" id="KW-0158">Chromosome</keyword>
<dbReference type="GO" id="GO:0005634">
    <property type="term" value="C:nucleus"/>
    <property type="evidence" value="ECO:0007669"/>
    <property type="project" value="UniProtKB-SubCell"/>
</dbReference>
<keyword evidence="7 8" id="KW-0544">Nucleosome core</keyword>
<protein>
    <recommendedName>
        <fullName evidence="8">Histone H4</fullName>
    </recommendedName>
</protein>
<keyword evidence="5 8" id="KW-0238">DNA-binding</keyword>
<comment type="subcellular location">
    <subcellularLocation>
        <location evidence="2">Chromosome</location>
    </subcellularLocation>
    <subcellularLocation>
        <location evidence="1">Nucleus</location>
    </subcellularLocation>
</comment>
<dbReference type="PANTHER" id="PTHR10484">
    <property type="entry name" value="HISTONE H4"/>
    <property type="match status" value="1"/>
</dbReference>
<dbReference type="OrthoDB" id="3221608at2759"/>
<accession>A0A8H6SK42</accession>
<dbReference type="GO" id="GO:0000786">
    <property type="term" value="C:nucleosome"/>
    <property type="evidence" value="ECO:0007669"/>
    <property type="project" value="UniProtKB-KW"/>
</dbReference>
<dbReference type="AlphaFoldDB" id="A0A8H6SK42"/>
<keyword evidence="10" id="KW-1185">Reference proteome</keyword>
<evidence type="ECO:0000313" key="10">
    <source>
        <dbReference type="Proteomes" id="UP000613580"/>
    </source>
</evidence>
<evidence type="ECO:0000256" key="6">
    <source>
        <dbReference type="ARBA" id="ARBA00023242"/>
    </source>
</evidence>
<evidence type="ECO:0000256" key="2">
    <source>
        <dbReference type="ARBA" id="ARBA00004286"/>
    </source>
</evidence>
<evidence type="ECO:0000256" key="8">
    <source>
        <dbReference type="RuleBase" id="RU000528"/>
    </source>
</evidence>
<dbReference type="GO" id="GO:0030527">
    <property type="term" value="F:structural constituent of chromatin"/>
    <property type="evidence" value="ECO:0007669"/>
    <property type="project" value="InterPro"/>
</dbReference>
<evidence type="ECO:0000256" key="7">
    <source>
        <dbReference type="ARBA" id="ARBA00023269"/>
    </source>
</evidence>
<dbReference type="InterPro" id="IPR009072">
    <property type="entry name" value="Histone-fold"/>
</dbReference>
<dbReference type="GO" id="GO:0046982">
    <property type="term" value="F:protein heterodimerization activity"/>
    <property type="evidence" value="ECO:0007669"/>
    <property type="project" value="InterPro"/>
</dbReference>
<dbReference type="SMART" id="SM00417">
    <property type="entry name" value="H4"/>
    <property type="match status" value="1"/>
</dbReference>
<evidence type="ECO:0000313" key="9">
    <source>
        <dbReference type="EMBL" id="KAF7300473.1"/>
    </source>
</evidence>
<dbReference type="PRINTS" id="PR00623">
    <property type="entry name" value="HISTONEH4"/>
</dbReference>
<evidence type="ECO:0000256" key="1">
    <source>
        <dbReference type="ARBA" id="ARBA00004123"/>
    </source>
</evidence>
<comment type="similarity">
    <text evidence="3 8">Belongs to the histone H4 family.</text>
</comment>
<reference evidence="9" key="1">
    <citation type="submission" date="2020-05" db="EMBL/GenBank/DDBJ databases">
        <title>Mycena genomes resolve the evolution of fungal bioluminescence.</title>
        <authorList>
            <person name="Tsai I.J."/>
        </authorList>
    </citation>
    <scope>NUCLEOTIDE SEQUENCE</scope>
    <source>
        <strain evidence="9">110903Hualien_Pintung</strain>
    </source>
</reference>
<proteinExistence type="inferred from homology"/>
<keyword evidence="6 8" id="KW-0539">Nucleus</keyword>
<evidence type="ECO:0000256" key="4">
    <source>
        <dbReference type="ARBA" id="ARBA00022454"/>
    </source>
</evidence>
<evidence type="ECO:0000256" key="5">
    <source>
        <dbReference type="ARBA" id="ARBA00023125"/>
    </source>
</evidence>
<dbReference type="Gene3D" id="1.10.20.10">
    <property type="entry name" value="Histone, subunit A"/>
    <property type="match status" value="1"/>
</dbReference>
<dbReference type="InterPro" id="IPR001951">
    <property type="entry name" value="Histone_H4"/>
</dbReference>
<comment type="caution">
    <text evidence="9">The sequence shown here is derived from an EMBL/GenBank/DDBJ whole genome shotgun (WGS) entry which is preliminary data.</text>
</comment>
<dbReference type="Proteomes" id="UP000613580">
    <property type="component" value="Unassembled WGS sequence"/>
</dbReference>
<name>A0A8H6SK42_MYCCL</name>
<gene>
    <name evidence="9" type="ORF">HMN09_00931500</name>
</gene>